<dbReference type="EMBL" id="CAADRP010001596">
    <property type="protein sequence ID" value="VFU43869.1"/>
    <property type="molecule type" value="Genomic_DNA"/>
</dbReference>
<accession>A0A6N2LRR1</accession>
<organism evidence="1">
    <name type="scientific">Salix viminalis</name>
    <name type="common">Common osier</name>
    <name type="synonym">Basket willow</name>
    <dbReference type="NCBI Taxonomy" id="40686"/>
    <lineage>
        <taxon>Eukaryota</taxon>
        <taxon>Viridiplantae</taxon>
        <taxon>Streptophyta</taxon>
        <taxon>Embryophyta</taxon>
        <taxon>Tracheophyta</taxon>
        <taxon>Spermatophyta</taxon>
        <taxon>Magnoliopsida</taxon>
        <taxon>eudicotyledons</taxon>
        <taxon>Gunneridae</taxon>
        <taxon>Pentapetalae</taxon>
        <taxon>rosids</taxon>
        <taxon>fabids</taxon>
        <taxon>Malpighiales</taxon>
        <taxon>Salicaceae</taxon>
        <taxon>Saliceae</taxon>
        <taxon>Salix</taxon>
    </lineage>
</organism>
<sequence>MLCTDPFATFAAENNNVSLTTCMPARTTGILVNHIFHSSESDKVPRGRSSTCPILSQPTTIFASQSDSMMPFWDLHDQFRAQNNLQKELTFSHSYFRIHQTPKKQYKPKLTN</sequence>
<evidence type="ECO:0000313" key="1">
    <source>
        <dbReference type="EMBL" id="VFU43869.1"/>
    </source>
</evidence>
<reference evidence="1" key="1">
    <citation type="submission" date="2019-03" db="EMBL/GenBank/DDBJ databases">
        <authorList>
            <person name="Mank J."/>
            <person name="Almeida P."/>
        </authorList>
    </citation>
    <scope>NUCLEOTIDE SEQUENCE</scope>
    <source>
        <strain evidence="1">78183</strain>
    </source>
</reference>
<proteinExistence type="predicted"/>
<name>A0A6N2LRR1_SALVM</name>
<protein>
    <submittedName>
        <fullName evidence="1">Uncharacterized protein</fullName>
    </submittedName>
</protein>
<gene>
    <name evidence="1" type="ORF">SVIM_LOCUS267600</name>
</gene>
<dbReference type="AlphaFoldDB" id="A0A6N2LRR1"/>